<accession>A0A9D1NB60</accession>
<proteinExistence type="inferred from homology"/>
<gene>
    <name evidence="3 4" type="primary">def</name>
    <name evidence="4" type="ORF">IAB14_00780</name>
</gene>
<dbReference type="GO" id="GO:0046872">
    <property type="term" value="F:metal ion binding"/>
    <property type="evidence" value="ECO:0007669"/>
    <property type="project" value="UniProtKB-KW"/>
</dbReference>
<dbReference type="EC" id="3.5.1.88" evidence="3"/>
<organism evidence="4 5">
    <name type="scientific">Candidatus Stercoripulliclostridium merdipullorum</name>
    <dbReference type="NCBI Taxonomy" id="2840952"/>
    <lineage>
        <taxon>Bacteria</taxon>
        <taxon>Bacillati</taxon>
        <taxon>Bacillota</taxon>
        <taxon>Clostridia</taxon>
        <taxon>Eubacteriales</taxon>
        <taxon>Candidatus Stercoripulliclostridium</taxon>
    </lineage>
</organism>
<dbReference type="InterPro" id="IPR036821">
    <property type="entry name" value="Peptide_deformylase_sf"/>
</dbReference>
<dbReference type="PANTHER" id="PTHR10458:SF22">
    <property type="entry name" value="PEPTIDE DEFORMYLASE"/>
    <property type="match status" value="1"/>
</dbReference>
<dbReference type="InterPro" id="IPR023635">
    <property type="entry name" value="Peptide_deformylase"/>
</dbReference>
<keyword evidence="2 3" id="KW-0408">Iron</keyword>
<feature type="binding site" evidence="3">
    <location>
        <position position="137"/>
    </location>
    <ligand>
        <name>Fe cation</name>
        <dbReference type="ChEBI" id="CHEBI:24875"/>
    </ligand>
</feature>
<dbReference type="SUPFAM" id="SSF56420">
    <property type="entry name" value="Peptide deformylase"/>
    <property type="match status" value="1"/>
</dbReference>
<dbReference type="GO" id="GO:0042586">
    <property type="term" value="F:peptide deformylase activity"/>
    <property type="evidence" value="ECO:0007669"/>
    <property type="project" value="UniProtKB-UniRule"/>
</dbReference>
<dbReference type="PRINTS" id="PR01576">
    <property type="entry name" value="PDEFORMYLASE"/>
</dbReference>
<feature type="binding site" evidence="3">
    <location>
        <position position="133"/>
    </location>
    <ligand>
        <name>Fe cation</name>
        <dbReference type="ChEBI" id="CHEBI:24875"/>
    </ligand>
</feature>
<dbReference type="EMBL" id="DVOH01000010">
    <property type="protein sequence ID" value="HIU99629.1"/>
    <property type="molecule type" value="Genomic_DNA"/>
</dbReference>
<comment type="caution">
    <text evidence="4">The sequence shown here is derived from an EMBL/GenBank/DDBJ whole genome shotgun (WGS) entry which is preliminary data.</text>
</comment>
<evidence type="ECO:0000313" key="5">
    <source>
        <dbReference type="Proteomes" id="UP000886891"/>
    </source>
</evidence>
<protein>
    <recommendedName>
        <fullName evidence="3">Peptide deformylase</fullName>
        <shortName evidence="3">PDF</shortName>
        <ecNumber evidence="3">3.5.1.88</ecNumber>
    </recommendedName>
    <alternativeName>
        <fullName evidence="3">Polypeptide deformylase</fullName>
    </alternativeName>
</protein>
<reference evidence="4" key="1">
    <citation type="submission" date="2020-10" db="EMBL/GenBank/DDBJ databases">
        <authorList>
            <person name="Gilroy R."/>
        </authorList>
    </citation>
    <scope>NUCLEOTIDE SEQUENCE</scope>
    <source>
        <strain evidence="4">23406</strain>
    </source>
</reference>
<dbReference type="Gene3D" id="3.90.45.10">
    <property type="entry name" value="Peptide deformylase"/>
    <property type="match status" value="1"/>
</dbReference>
<dbReference type="GO" id="GO:0006412">
    <property type="term" value="P:translation"/>
    <property type="evidence" value="ECO:0007669"/>
    <property type="project" value="UniProtKB-UniRule"/>
</dbReference>
<dbReference type="PANTHER" id="PTHR10458">
    <property type="entry name" value="PEPTIDE DEFORMYLASE"/>
    <property type="match status" value="1"/>
</dbReference>
<name>A0A9D1NB60_9FIRM</name>
<comment type="catalytic activity">
    <reaction evidence="3">
        <text>N-terminal N-formyl-L-methionyl-[peptide] + H2O = N-terminal L-methionyl-[peptide] + formate</text>
        <dbReference type="Rhea" id="RHEA:24420"/>
        <dbReference type="Rhea" id="RHEA-COMP:10639"/>
        <dbReference type="Rhea" id="RHEA-COMP:10640"/>
        <dbReference type="ChEBI" id="CHEBI:15377"/>
        <dbReference type="ChEBI" id="CHEBI:15740"/>
        <dbReference type="ChEBI" id="CHEBI:49298"/>
        <dbReference type="ChEBI" id="CHEBI:64731"/>
        <dbReference type="EC" id="3.5.1.88"/>
    </reaction>
</comment>
<comment type="function">
    <text evidence="3">Removes the formyl group from the N-terminal Met of newly synthesized proteins. Requires at least a dipeptide for an efficient rate of reaction. N-terminal L-methionine is a prerequisite for activity but the enzyme has broad specificity at other positions.</text>
</comment>
<feature type="binding site" evidence="3">
    <location>
        <position position="90"/>
    </location>
    <ligand>
        <name>Fe cation</name>
        <dbReference type="ChEBI" id="CHEBI:24875"/>
    </ligand>
</feature>
<dbReference type="HAMAP" id="MF_00163">
    <property type="entry name" value="Pep_deformylase"/>
    <property type="match status" value="1"/>
</dbReference>
<keyword evidence="3" id="KW-0648">Protein biosynthesis</keyword>
<feature type="active site" evidence="3">
    <location>
        <position position="134"/>
    </location>
</feature>
<keyword evidence="3" id="KW-0479">Metal-binding</keyword>
<evidence type="ECO:0000256" key="3">
    <source>
        <dbReference type="HAMAP-Rule" id="MF_00163"/>
    </source>
</evidence>
<dbReference type="Pfam" id="PF01327">
    <property type="entry name" value="Pep_deformylase"/>
    <property type="match status" value="1"/>
</dbReference>
<dbReference type="PIRSF" id="PIRSF004749">
    <property type="entry name" value="Pep_def"/>
    <property type="match status" value="1"/>
</dbReference>
<evidence type="ECO:0000256" key="2">
    <source>
        <dbReference type="ARBA" id="ARBA00023004"/>
    </source>
</evidence>
<comment type="similarity">
    <text evidence="1 3">Belongs to the polypeptide deformylase family.</text>
</comment>
<dbReference type="Proteomes" id="UP000886891">
    <property type="component" value="Unassembled WGS sequence"/>
</dbReference>
<evidence type="ECO:0000313" key="4">
    <source>
        <dbReference type="EMBL" id="HIU99629.1"/>
    </source>
</evidence>
<dbReference type="NCBIfam" id="NF001159">
    <property type="entry name" value="PRK00150.1-3"/>
    <property type="match status" value="1"/>
</dbReference>
<dbReference type="AlphaFoldDB" id="A0A9D1NB60"/>
<dbReference type="NCBIfam" id="TIGR00079">
    <property type="entry name" value="pept_deformyl"/>
    <property type="match status" value="1"/>
</dbReference>
<dbReference type="CDD" id="cd00487">
    <property type="entry name" value="Pep_deformylase"/>
    <property type="match status" value="1"/>
</dbReference>
<evidence type="ECO:0000256" key="1">
    <source>
        <dbReference type="ARBA" id="ARBA00010759"/>
    </source>
</evidence>
<comment type="cofactor">
    <cofactor evidence="3">
        <name>Fe(2+)</name>
        <dbReference type="ChEBI" id="CHEBI:29033"/>
    </cofactor>
    <text evidence="3">Binds 1 Fe(2+) ion.</text>
</comment>
<reference evidence="4" key="2">
    <citation type="journal article" date="2021" name="PeerJ">
        <title>Extensive microbial diversity within the chicken gut microbiome revealed by metagenomics and culture.</title>
        <authorList>
            <person name="Gilroy R."/>
            <person name="Ravi A."/>
            <person name="Getino M."/>
            <person name="Pursley I."/>
            <person name="Horton D.L."/>
            <person name="Alikhan N.F."/>
            <person name="Baker D."/>
            <person name="Gharbi K."/>
            <person name="Hall N."/>
            <person name="Watson M."/>
            <person name="Adriaenssens E.M."/>
            <person name="Foster-Nyarko E."/>
            <person name="Jarju S."/>
            <person name="Secka A."/>
            <person name="Antonio M."/>
            <person name="Oren A."/>
            <person name="Chaudhuri R.R."/>
            <person name="La Ragione R."/>
            <person name="Hildebrand F."/>
            <person name="Pallen M.J."/>
        </authorList>
    </citation>
    <scope>NUCLEOTIDE SEQUENCE</scope>
    <source>
        <strain evidence="4">23406</strain>
    </source>
</reference>
<keyword evidence="3 4" id="KW-0378">Hydrolase</keyword>
<sequence>MAIRTIVKEGEEPLRKRSKEVTVFDHRLSVLMDDMIETLHKAEGCGLAAPQVGILKRAVIVEPKVGEPIIELINPVIVEQSGEQVDYEGCLSVNPSKNCKVKRPYKLKVEAYDRYGKPMTLDAEGWTARIVCHELDHLDGILFIDKRYKD</sequence>